<dbReference type="HOGENOM" id="CLU_2412949_0_0_1"/>
<dbReference type="OrthoDB" id="3799196at2759"/>
<keyword evidence="2" id="KW-1185">Reference proteome</keyword>
<dbReference type="RefSeq" id="XP_014550304.1">
    <property type="nucleotide sequence ID" value="XM_014694818.1"/>
</dbReference>
<reference evidence="1 2" key="1">
    <citation type="journal article" date="2013" name="PLoS Genet.">
        <title>Comparative genome structure, secondary metabolite, and effector coding capacity across Cochliobolus pathogens.</title>
        <authorList>
            <person name="Condon B.J."/>
            <person name="Leng Y."/>
            <person name="Wu D."/>
            <person name="Bushley K.E."/>
            <person name="Ohm R.A."/>
            <person name="Otillar R."/>
            <person name="Martin J."/>
            <person name="Schackwitz W."/>
            <person name="Grimwood J."/>
            <person name="MohdZainudin N."/>
            <person name="Xue C."/>
            <person name="Wang R."/>
            <person name="Manning V.A."/>
            <person name="Dhillon B."/>
            <person name="Tu Z.J."/>
            <person name="Steffenson B.J."/>
            <person name="Salamov A."/>
            <person name="Sun H."/>
            <person name="Lowry S."/>
            <person name="LaButti K."/>
            <person name="Han J."/>
            <person name="Copeland A."/>
            <person name="Lindquist E."/>
            <person name="Barry K."/>
            <person name="Schmutz J."/>
            <person name="Baker S.E."/>
            <person name="Ciuffetti L.M."/>
            <person name="Grigoriev I.V."/>
            <person name="Zhong S."/>
            <person name="Turgeon B.G."/>
        </authorList>
    </citation>
    <scope>NUCLEOTIDE SEQUENCE [LARGE SCALE GENOMIC DNA]</scope>
    <source>
        <strain evidence="1 2">FI3</strain>
    </source>
</reference>
<dbReference type="Proteomes" id="UP000054337">
    <property type="component" value="Unassembled WGS sequence"/>
</dbReference>
<accession>W7E417</accession>
<sequence length="92" mass="10187">MRLPDRATAEEARIAAGYSDPQWECFIDITNDAAHKLRKKDHKLSRSTRLTDHTIETDSATYAKGADSVTPAKDAHDAAVESTLIVKIFLFA</sequence>
<evidence type="ECO:0000313" key="1">
    <source>
        <dbReference type="EMBL" id="EUN20730.1"/>
    </source>
</evidence>
<dbReference type="EMBL" id="KI968897">
    <property type="protein sequence ID" value="EUN20730.1"/>
    <property type="molecule type" value="Genomic_DNA"/>
</dbReference>
<dbReference type="AlphaFoldDB" id="W7E417"/>
<organism evidence="1 2">
    <name type="scientific">Bipolaris victoriae (strain FI3)</name>
    <name type="common">Victoria blight of oats agent</name>
    <name type="synonym">Cochliobolus victoriae</name>
    <dbReference type="NCBI Taxonomy" id="930091"/>
    <lineage>
        <taxon>Eukaryota</taxon>
        <taxon>Fungi</taxon>
        <taxon>Dikarya</taxon>
        <taxon>Ascomycota</taxon>
        <taxon>Pezizomycotina</taxon>
        <taxon>Dothideomycetes</taxon>
        <taxon>Pleosporomycetidae</taxon>
        <taxon>Pleosporales</taxon>
        <taxon>Pleosporineae</taxon>
        <taxon>Pleosporaceae</taxon>
        <taxon>Bipolaris</taxon>
    </lineage>
</organism>
<name>W7E417_BIPV3</name>
<protein>
    <submittedName>
        <fullName evidence="1">Uncharacterized protein</fullName>
    </submittedName>
</protein>
<evidence type="ECO:0000313" key="2">
    <source>
        <dbReference type="Proteomes" id="UP000054337"/>
    </source>
</evidence>
<gene>
    <name evidence="1" type="ORF">COCVIDRAFT_43135</name>
</gene>
<proteinExistence type="predicted"/>
<dbReference type="GeneID" id="26257465"/>